<feature type="compositionally biased region" description="Basic residues" evidence="1">
    <location>
        <begin position="26"/>
        <end position="51"/>
    </location>
</feature>
<gene>
    <name evidence="3" type="ORF">CYNAS_LOCUS10637</name>
</gene>
<feature type="chain" id="PRO_5041399470" evidence="2">
    <location>
        <begin position="25"/>
        <end position="51"/>
    </location>
</feature>
<evidence type="ECO:0000256" key="2">
    <source>
        <dbReference type="SAM" id="SignalP"/>
    </source>
</evidence>
<keyword evidence="2" id="KW-0732">Signal</keyword>
<organism evidence="3 4">
    <name type="scientific">Cylicocyclus nassatus</name>
    <name type="common">Nematode worm</name>
    <dbReference type="NCBI Taxonomy" id="53992"/>
    <lineage>
        <taxon>Eukaryota</taxon>
        <taxon>Metazoa</taxon>
        <taxon>Ecdysozoa</taxon>
        <taxon>Nematoda</taxon>
        <taxon>Chromadorea</taxon>
        <taxon>Rhabditida</taxon>
        <taxon>Rhabditina</taxon>
        <taxon>Rhabditomorpha</taxon>
        <taxon>Strongyloidea</taxon>
        <taxon>Strongylidae</taxon>
        <taxon>Cylicocyclus</taxon>
    </lineage>
</organism>
<protein>
    <submittedName>
        <fullName evidence="3">Uncharacterized protein</fullName>
    </submittedName>
</protein>
<dbReference type="Proteomes" id="UP001176961">
    <property type="component" value="Unassembled WGS sequence"/>
</dbReference>
<dbReference type="AlphaFoldDB" id="A0AA36M4L4"/>
<reference evidence="3" key="1">
    <citation type="submission" date="2023-07" db="EMBL/GenBank/DDBJ databases">
        <authorList>
            <consortium name="CYATHOMIX"/>
        </authorList>
    </citation>
    <scope>NUCLEOTIDE SEQUENCE</scope>
    <source>
        <strain evidence="3">N/A</strain>
    </source>
</reference>
<comment type="caution">
    <text evidence="3">The sequence shown here is derived from an EMBL/GenBank/DDBJ whole genome shotgun (WGS) entry which is preliminary data.</text>
</comment>
<feature type="non-terminal residue" evidence="3">
    <location>
        <position position="51"/>
    </location>
</feature>
<proteinExistence type="predicted"/>
<evidence type="ECO:0000256" key="1">
    <source>
        <dbReference type="SAM" id="MobiDB-lite"/>
    </source>
</evidence>
<name>A0AA36M4L4_CYLNA</name>
<feature type="signal peptide" evidence="2">
    <location>
        <begin position="1"/>
        <end position="24"/>
    </location>
</feature>
<feature type="region of interest" description="Disordered" evidence="1">
    <location>
        <begin position="23"/>
        <end position="51"/>
    </location>
</feature>
<dbReference type="EMBL" id="CATQJL010000223">
    <property type="protein sequence ID" value="CAJ0598654.1"/>
    <property type="molecule type" value="Genomic_DNA"/>
</dbReference>
<accession>A0AA36M4L4</accession>
<evidence type="ECO:0000313" key="3">
    <source>
        <dbReference type="EMBL" id="CAJ0598654.1"/>
    </source>
</evidence>
<evidence type="ECO:0000313" key="4">
    <source>
        <dbReference type="Proteomes" id="UP001176961"/>
    </source>
</evidence>
<keyword evidence="4" id="KW-1185">Reference proteome</keyword>
<sequence>MTSFKFLLITLLAFMFICSTSVEARPRHHHPKPRQPPRKPAHRCNFKCLRR</sequence>